<feature type="non-terminal residue" evidence="2">
    <location>
        <position position="524"/>
    </location>
</feature>
<sequence>MDIVLWPRELVFGVILRTKEDINQLNCNQCQPTRSGRTSRPSWPTSGPTRRRSASPATTTPSACTTPPRPSSGTSRPGRRAATGELREPPEAGLREPLRGRPGGRRELRAGEPRRRRDGVALLAAESVVPRALQPVPRPLLLVGPGARRGLPRRPPAPPAPAPRPAAHAPGHPAADRRDTLRDARPARRLRAAGRRGGVLRRGEDHRHGRRRGPLGHDRHAGLRGLRGAAGRAQEQRLRGRDGRRTHPRDDGRGRQEAGRPEAQGADAEAAVRAAQEDPGAGEGRGRGGRRRVAAAGAEAEHAPARRARALPKGGGRQAAPPTPIPEYLMPLYQVKRGPTYGARRPPFHEFARMAYAREVREMGTGAAVAPRGYVPSYARDEADAAQLQAAAGGAAANPRLNPANNVFLTSSRVPHTLPDGTEIEVTNAVRCDVAELFFGEDDVSAAIRDRVFDETVETLEGYEREIDGLLAREDEEMADDDDDGNNRKEYTGRSTEDEAGDPYTTVSYKAEKRSRGVRPARAG</sequence>
<feature type="region of interest" description="Disordered" evidence="1">
    <location>
        <begin position="468"/>
        <end position="524"/>
    </location>
</feature>
<feature type="compositionally biased region" description="Low complexity" evidence="1">
    <location>
        <begin position="223"/>
        <end position="233"/>
    </location>
</feature>
<feature type="compositionally biased region" description="Pro residues" evidence="1">
    <location>
        <begin position="153"/>
        <end position="164"/>
    </location>
</feature>
<name>K0T1C7_THAOC</name>
<accession>K0T1C7</accession>
<dbReference type="Proteomes" id="UP000266841">
    <property type="component" value="Unassembled WGS sequence"/>
</dbReference>
<feature type="compositionally biased region" description="Basic and acidic residues" evidence="1">
    <location>
        <begin position="174"/>
        <end position="186"/>
    </location>
</feature>
<feature type="region of interest" description="Disordered" evidence="1">
    <location>
        <begin position="144"/>
        <end position="325"/>
    </location>
</feature>
<dbReference type="AlphaFoldDB" id="K0T1C7"/>
<reference evidence="2 3" key="1">
    <citation type="journal article" date="2012" name="Genome Biol.">
        <title>Genome and low-iron response of an oceanic diatom adapted to chronic iron limitation.</title>
        <authorList>
            <person name="Lommer M."/>
            <person name="Specht M."/>
            <person name="Roy A.S."/>
            <person name="Kraemer L."/>
            <person name="Andreson R."/>
            <person name="Gutowska M.A."/>
            <person name="Wolf J."/>
            <person name="Bergner S.V."/>
            <person name="Schilhabel M.B."/>
            <person name="Klostermeier U.C."/>
            <person name="Beiko R.G."/>
            <person name="Rosenstiel P."/>
            <person name="Hippler M."/>
            <person name="Laroche J."/>
        </authorList>
    </citation>
    <scope>NUCLEOTIDE SEQUENCE [LARGE SCALE GENOMIC DNA]</scope>
    <source>
        <strain evidence="2 3">CCMP1005</strain>
    </source>
</reference>
<protein>
    <submittedName>
        <fullName evidence="2">Uncharacterized protein</fullName>
    </submittedName>
</protein>
<comment type="caution">
    <text evidence="2">The sequence shown here is derived from an EMBL/GenBank/DDBJ whole genome shotgun (WGS) entry which is preliminary data.</text>
</comment>
<evidence type="ECO:0000313" key="2">
    <source>
        <dbReference type="EMBL" id="EJK67076.1"/>
    </source>
</evidence>
<feature type="compositionally biased region" description="Low complexity" evidence="1">
    <location>
        <begin position="261"/>
        <end position="279"/>
    </location>
</feature>
<feature type="compositionally biased region" description="Basic and acidic residues" evidence="1">
    <location>
        <begin position="234"/>
        <end position="260"/>
    </location>
</feature>
<feature type="compositionally biased region" description="Polar residues" evidence="1">
    <location>
        <begin position="27"/>
        <end position="47"/>
    </location>
</feature>
<feature type="region of interest" description="Disordered" evidence="1">
    <location>
        <begin position="27"/>
        <end position="115"/>
    </location>
</feature>
<gene>
    <name evidence="2" type="ORF">THAOC_11934</name>
</gene>
<proteinExistence type="predicted"/>
<feature type="compositionally biased region" description="Low complexity" evidence="1">
    <location>
        <begin position="54"/>
        <end position="76"/>
    </location>
</feature>
<feature type="compositionally biased region" description="Basic and acidic residues" evidence="1">
    <location>
        <begin position="485"/>
        <end position="497"/>
    </location>
</feature>
<dbReference type="OrthoDB" id="5132116at2759"/>
<dbReference type="EMBL" id="AGNL01013702">
    <property type="protein sequence ID" value="EJK67076.1"/>
    <property type="molecule type" value="Genomic_DNA"/>
</dbReference>
<evidence type="ECO:0000313" key="3">
    <source>
        <dbReference type="Proteomes" id="UP000266841"/>
    </source>
</evidence>
<keyword evidence="3" id="KW-1185">Reference proteome</keyword>
<feature type="compositionally biased region" description="Basic and acidic residues" evidence="1">
    <location>
        <begin position="85"/>
        <end position="115"/>
    </location>
</feature>
<organism evidence="2 3">
    <name type="scientific">Thalassiosira oceanica</name>
    <name type="common">Marine diatom</name>
    <dbReference type="NCBI Taxonomy" id="159749"/>
    <lineage>
        <taxon>Eukaryota</taxon>
        <taxon>Sar</taxon>
        <taxon>Stramenopiles</taxon>
        <taxon>Ochrophyta</taxon>
        <taxon>Bacillariophyta</taxon>
        <taxon>Coscinodiscophyceae</taxon>
        <taxon>Thalassiosirophycidae</taxon>
        <taxon>Thalassiosirales</taxon>
        <taxon>Thalassiosiraceae</taxon>
        <taxon>Thalassiosira</taxon>
    </lineage>
</organism>
<evidence type="ECO:0000256" key="1">
    <source>
        <dbReference type="SAM" id="MobiDB-lite"/>
    </source>
</evidence>
<feature type="compositionally biased region" description="Acidic residues" evidence="1">
    <location>
        <begin position="474"/>
        <end position="484"/>
    </location>
</feature>